<dbReference type="SUPFAM" id="SSF56349">
    <property type="entry name" value="DNA breaking-rejoining enzymes"/>
    <property type="match status" value="2"/>
</dbReference>
<feature type="domain" description="Core-binding (CB)" evidence="7">
    <location>
        <begin position="64"/>
        <end position="145"/>
    </location>
</feature>
<keyword evidence="2" id="KW-0229">DNA integration</keyword>
<dbReference type="InterPro" id="IPR013762">
    <property type="entry name" value="Integrase-like_cat_sf"/>
</dbReference>
<keyword evidence="4" id="KW-0233">DNA recombination</keyword>
<proteinExistence type="inferred from homology"/>
<dbReference type="InterPro" id="IPR011010">
    <property type="entry name" value="DNA_brk_join_enz"/>
</dbReference>
<protein>
    <recommendedName>
        <fullName evidence="7">Core-binding (CB) domain-containing protein</fullName>
    </recommendedName>
</protein>
<evidence type="ECO:0000259" key="7">
    <source>
        <dbReference type="PROSITE" id="PS51900"/>
    </source>
</evidence>
<evidence type="ECO:0000256" key="6">
    <source>
        <dbReference type="SAM" id="MobiDB-lite"/>
    </source>
</evidence>
<evidence type="ECO:0000313" key="9">
    <source>
        <dbReference type="Proteomes" id="UP001595851"/>
    </source>
</evidence>
<evidence type="ECO:0000313" key="8">
    <source>
        <dbReference type="EMBL" id="MFC4006532.1"/>
    </source>
</evidence>
<reference evidence="9" key="1">
    <citation type="journal article" date="2019" name="Int. J. Syst. Evol. Microbiol.">
        <title>The Global Catalogue of Microorganisms (GCM) 10K type strain sequencing project: providing services to taxonomists for standard genome sequencing and annotation.</title>
        <authorList>
            <consortium name="The Broad Institute Genomics Platform"/>
            <consortium name="The Broad Institute Genome Sequencing Center for Infectious Disease"/>
            <person name="Wu L."/>
            <person name="Ma J."/>
        </authorList>
    </citation>
    <scope>NUCLEOTIDE SEQUENCE [LARGE SCALE GENOMIC DNA]</scope>
    <source>
        <strain evidence="9">TBRC 1276</strain>
    </source>
</reference>
<keyword evidence="9" id="KW-1185">Reference proteome</keyword>
<feature type="region of interest" description="Disordered" evidence="6">
    <location>
        <begin position="485"/>
        <end position="508"/>
    </location>
</feature>
<evidence type="ECO:0000256" key="1">
    <source>
        <dbReference type="ARBA" id="ARBA00008857"/>
    </source>
</evidence>
<dbReference type="Gene3D" id="1.10.443.10">
    <property type="entry name" value="Intergrase catalytic core"/>
    <property type="match status" value="1"/>
</dbReference>
<dbReference type="InterPro" id="IPR004107">
    <property type="entry name" value="Integrase_SAM-like_N"/>
</dbReference>
<dbReference type="Pfam" id="PF14659">
    <property type="entry name" value="Phage_int_SAM_3"/>
    <property type="match status" value="1"/>
</dbReference>
<accession>A0ABV8G1K7</accession>
<dbReference type="InterPro" id="IPR010998">
    <property type="entry name" value="Integrase_recombinase_N"/>
</dbReference>
<dbReference type="RefSeq" id="WP_379526673.1">
    <property type="nucleotide sequence ID" value="NZ_JBHSBI010000002.1"/>
</dbReference>
<organism evidence="8 9">
    <name type="scientific">Nonomuraea purpurea</name>
    <dbReference type="NCBI Taxonomy" id="1849276"/>
    <lineage>
        <taxon>Bacteria</taxon>
        <taxon>Bacillati</taxon>
        <taxon>Actinomycetota</taxon>
        <taxon>Actinomycetes</taxon>
        <taxon>Streptosporangiales</taxon>
        <taxon>Streptosporangiaceae</taxon>
        <taxon>Nonomuraea</taxon>
    </lineage>
</organism>
<evidence type="ECO:0000256" key="3">
    <source>
        <dbReference type="ARBA" id="ARBA00023125"/>
    </source>
</evidence>
<dbReference type="EMBL" id="JBHSBI010000002">
    <property type="protein sequence ID" value="MFC4006532.1"/>
    <property type="molecule type" value="Genomic_DNA"/>
</dbReference>
<dbReference type="InterPro" id="IPR044068">
    <property type="entry name" value="CB"/>
</dbReference>
<evidence type="ECO:0000256" key="4">
    <source>
        <dbReference type="ARBA" id="ARBA00023172"/>
    </source>
</evidence>
<evidence type="ECO:0000256" key="5">
    <source>
        <dbReference type="PROSITE-ProRule" id="PRU01248"/>
    </source>
</evidence>
<dbReference type="PANTHER" id="PTHR30629:SF2">
    <property type="entry name" value="PROPHAGE INTEGRASE INTS-RELATED"/>
    <property type="match status" value="1"/>
</dbReference>
<name>A0ABV8G1K7_9ACTN</name>
<gene>
    <name evidence="8" type="ORF">ACFOY2_04825</name>
</gene>
<dbReference type="PROSITE" id="PS51900">
    <property type="entry name" value="CB"/>
    <property type="match status" value="1"/>
</dbReference>
<dbReference type="InterPro" id="IPR050808">
    <property type="entry name" value="Phage_Integrase"/>
</dbReference>
<dbReference type="Gene3D" id="1.10.150.130">
    <property type="match status" value="1"/>
</dbReference>
<comment type="caution">
    <text evidence="8">The sequence shown here is derived from an EMBL/GenBank/DDBJ whole genome shotgun (WGS) entry which is preliminary data.</text>
</comment>
<sequence length="508" mass="58212">MAFAEKRGAFWRARYKRADGTWASAPHGDDGKRFETRQAAENYGEEQEADIRRNLWRDPRAGDITLNDWVNRWFPAQHLEETTLEGYRWHIEVHILPYFGEHALRTLNALDIAAWELSLWRNGVCGQTSAASARTLLHTILSDAVSAGLIPANPAVRQRNRGRKNGKSRARGPEEVWATPLEALLVAERASLLSGRPDEFIHLVTIAYTGMRWAESIGLERQFLRLSVIQIEQQVYEHKGRWIKKPPKDDSYRDIHLPPFLADLLSRQIQRHGDGACDCTRKRTREEKERGCGGGRYVFLPEGGDHERRSNFGRRRFRPAVDGRHADAKDRPGYPVLADLADAPWPGVVRRSWPAAVSGEEFKPPRRRGFWRYDMDQHHVVSWLPVKPEDRGRKLKIHGLRHSQKVWLDELGVPTVASEERMGHDVPGIVGTYSHTSPEMVRMITEGLQVRCWERSLRERSAIGDGHSPVPLLDELLEPYRKIDKKDHLPNLSQAPVSDLRPRPKKVV</sequence>
<comment type="similarity">
    <text evidence="1">Belongs to the 'phage' integrase family.</text>
</comment>
<dbReference type="PANTHER" id="PTHR30629">
    <property type="entry name" value="PROPHAGE INTEGRASE"/>
    <property type="match status" value="1"/>
</dbReference>
<keyword evidence="3 5" id="KW-0238">DNA-binding</keyword>
<evidence type="ECO:0000256" key="2">
    <source>
        <dbReference type="ARBA" id="ARBA00022908"/>
    </source>
</evidence>
<dbReference type="Proteomes" id="UP001595851">
    <property type="component" value="Unassembled WGS sequence"/>
</dbReference>